<organism evidence="1 2">
    <name type="scientific">Arsenicibacter rosenii</name>
    <dbReference type="NCBI Taxonomy" id="1750698"/>
    <lineage>
        <taxon>Bacteria</taxon>
        <taxon>Pseudomonadati</taxon>
        <taxon>Bacteroidota</taxon>
        <taxon>Cytophagia</taxon>
        <taxon>Cytophagales</taxon>
        <taxon>Spirosomataceae</taxon>
        <taxon>Arsenicibacter</taxon>
    </lineage>
</organism>
<proteinExistence type="predicted"/>
<comment type="caution">
    <text evidence="1">The sequence shown here is derived from an EMBL/GenBank/DDBJ whole genome shotgun (WGS) entry which is preliminary data.</text>
</comment>
<reference evidence="1 2" key="1">
    <citation type="submission" date="2016-10" db="EMBL/GenBank/DDBJ databases">
        <title>Arsenicibacter rosenii gen. nov., sp. nov., an efficient arsenic-methylating bacterium isolated from an arsenic-contaminated paddy soil.</title>
        <authorList>
            <person name="Huang K."/>
        </authorList>
    </citation>
    <scope>NUCLEOTIDE SEQUENCE [LARGE SCALE GENOMIC DNA]</scope>
    <source>
        <strain evidence="1 2">SM-1</strain>
    </source>
</reference>
<dbReference type="Proteomes" id="UP000181790">
    <property type="component" value="Unassembled WGS sequence"/>
</dbReference>
<accession>A0A1S2VGT7</accession>
<protein>
    <submittedName>
        <fullName evidence="1">Uncharacterized protein</fullName>
    </submittedName>
</protein>
<dbReference type="AlphaFoldDB" id="A0A1S2VGT7"/>
<keyword evidence="2" id="KW-1185">Reference proteome</keyword>
<gene>
    <name evidence="1" type="ORF">BLX24_19330</name>
</gene>
<evidence type="ECO:0000313" key="1">
    <source>
        <dbReference type="EMBL" id="OIN57630.1"/>
    </source>
</evidence>
<evidence type="ECO:0000313" key="2">
    <source>
        <dbReference type="Proteomes" id="UP000181790"/>
    </source>
</evidence>
<name>A0A1S2VGT7_9BACT</name>
<dbReference type="EMBL" id="MORL01000011">
    <property type="protein sequence ID" value="OIN57630.1"/>
    <property type="molecule type" value="Genomic_DNA"/>
</dbReference>
<sequence length="71" mass="7927">MRILDPNQTFTVCAGERPIIGDVLHCPLRSACTAHHHYIKAEAGLLKAGRVAEYRPDSGDEFCHFPTPEHE</sequence>